<comment type="caution">
    <text evidence="6">The sequence shown here is derived from an EMBL/GenBank/DDBJ whole genome shotgun (WGS) entry which is preliminary data.</text>
</comment>
<dbReference type="GO" id="GO:0006419">
    <property type="term" value="P:alanyl-tRNA aminoacylation"/>
    <property type="evidence" value="ECO:0007669"/>
    <property type="project" value="InterPro"/>
</dbReference>
<dbReference type="GO" id="GO:0004813">
    <property type="term" value="F:alanine-tRNA ligase activity"/>
    <property type="evidence" value="ECO:0007669"/>
    <property type="project" value="InterPro"/>
</dbReference>
<accession>A0AAV4LEK8</accession>
<dbReference type="Pfam" id="PF02272">
    <property type="entry name" value="DHHA1"/>
    <property type="match status" value="1"/>
</dbReference>
<dbReference type="RefSeq" id="WP_282199382.1">
    <property type="nucleotide sequence ID" value="NZ_BOQE01000001.1"/>
</dbReference>
<dbReference type="SMART" id="SM00863">
    <property type="entry name" value="tRNA_SAD"/>
    <property type="match status" value="1"/>
</dbReference>
<comment type="subcellular location">
    <subcellularLocation>
        <location evidence="2">Cytoplasm</location>
    </subcellularLocation>
</comment>
<dbReference type="InterPro" id="IPR012947">
    <property type="entry name" value="tRNA_SAD"/>
</dbReference>
<dbReference type="GO" id="GO:0003676">
    <property type="term" value="F:nucleic acid binding"/>
    <property type="evidence" value="ECO:0007669"/>
    <property type="project" value="InterPro"/>
</dbReference>
<dbReference type="Proteomes" id="UP001057291">
    <property type="component" value="Unassembled WGS sequence"/>
</dbReference>
<gene>
    <name evidence="6" type="primary">alaS_2</name>
    <name evidence="6" type="ORF">DNHGIG_18040</name>
</gene>
<keyword evidence="4" id="KW-0862">Zinc</keyword>
<proteinExistence type="predicted"/>
<dbReference type="GO" id="GO:0005524">
    <property type="term" value="F:ATP binding"/>
    <property type="evidence" value="ECO:0007669"/>
    <property type="project" value="InterPro"/>
</dbReference>
<comment type="cofactor">
    <cofactor evidence="1">
        <name>Zn(2+)</name>
        <dbReference type="ChEBI" id="CHEBI:29105"/>
    </cofactor>
</comment>
<dbReference type="InterPro" id="IPR003156">
    <property type="entry name" value="DHHA1_dom"/>
</dbReference>
<keyword evidence="3" id="KW-0479">Metal-binding</keyword>
<organism evidence="6 7">
    <name type="scientific">Collibacillus ludicampi</name>
    <dbReference type="NCBI Taxonomy" id="2771369"/>
    <lineage>
        <taxon>Bacteria</taxon>
        <taxon>Bacillati</taxon>
        <taxon>Bacillota</taxon>
        <taxon>Bacilli</taxon>
        <taxon>Bacillales</taxon>
        <taxon>Alicyclobacillaceae</taxon>
        <taxon>Collibacillus</taxon>
    </lineage>
</organism>
<dbReference type="AlphaFoldDB" id="A0AAV4LEK8"/>
<dbReference type="GO" id="GO:0046872">
    <property type="term" value="F:metal ion binding"/>
    <property type="evidence" value="ECO:0007669"/>
    <property type="project" value="UniProtKB-KW"/>
</dbReference>
<dbReference type="PANTHER" id="PTHR43462:SF1">
    <property type="entry name" value="ALANYL-TRNA EDITING PROTEIN AARSD1"/>
    <property type="match status" value="1"/>
</dbReference>
<evidence type="ECO:0000259" key="5">
    <source>
        <dbReference type="PROSITE" id="PS50860"/>
    </source>
</evidence>
<dbReference type="Pfam" id="PF07973">
    <property type="entry name" value="tRNA_SAD"/>
    <property type="match status" value="1"/>
</dbReference>
<keyword evidence="7" id="KW-1185">Reference proteome</keyword>
<evidence type="ECO:0000256" key="3">
    <source>
        <dbReference type="ARBA" id="ARBA00022723"/>
    </source>
</evidence>
<evidence type="ECO:0000256" key="1">
    <source>
        <dbReference type="ARBA" id="ARBA00001947"/>
    </source>
</evidence>
<dbReference type="InterPro" id="IPR018165">
    <property type="entry name" value="Ala-tRNA-synth_IIc_core"/>
</dbReference>
<evidence type="ECO:0000256" key="2">
    <source>
        <dbReference type="ARBA" id="ARBA00004496"/>
    </source>
</evidence>
<evidence type="ECO:0000256" key="4">
    <source>
        <dbReference type="ARBA" id="ARBA00022833"/>
    </source>
</evidence>
<dbReference type="PANTHER" id="PTHR43462">
    <property type="entry name" value="ALANYL-TRNA EDITING PROTEIN"/>
    <property type="match status" value="1"/>
</dbReference>
<dbReference type="GO" id="GO:0002161">
    <property type="term" value="F:aminoacyl-tRNA deacylase activity"/>
    <property type="evidence" value="ECO:0007669"/>
    <property type="project" value="UniProtKB-ARBA"/>
</dbReference>
<name>A0AAV4LEK8_9BACL</name>
<dbReference type="InterPro" id="IPR018164">
    <property type="entry name" value="Ala-tRNA-synth_IIc_N"/>
</dbReference>
<dbReference type="SUPFAM" id="SSF50447">
    <property type="entry name" value="Translation proteins"/>
    <property type="match status" value="1"/>
</dbReference>
<dbReference type="InterPro" id="IPR009000">
    <property type="entry name" value="Transl_B-barrel_sf"/>
</dbReference>
<dbReference type="Gene3D" id="3.10.310.40">
    <property type="match status" value="1"/>
</dbReference>
<dbReference type="EMBL" id="BOQE01000001">
    <property type="protein sequence ID" value="GIM46255.1"/>
    <property type="molecule type" value="Genomic_DNA"/>
</dbReference>
<protein>
    <submittedName>
        <fullName evidence="6">Alanyl-tRNA editing protein</fullName>
    </submittedName>
</protein>
<dbReference type="PROSITE" id="PS50860">
    <property type="entry name" value="AA_TRNA_LIGASE_II_ALA"/>
    <property type="match status" value="1"/>
</dbReference>
<evidence type="ECO:0000313" key="6">
    <source>
        <dbReference type="EMBL" id="GIM46255.1"/>
    </source>
</evidence>
<dbReference type="SUPFAM" id="SSF55186">
    <property type="entry name" value="ThrRS/AlaRS common domain"/>
    <property type="match status" value="1"/>
</dbReference>
<dbReference type="InterPro" id="IPR018163">
    <property type="entry name" value="Thr/Ala-tRNA-synth_IIc_edit"/>
</dbReference>
<dbReference type="InterPro" id="IPR051335">
    <property type="entry name" value="Alanyl-tRNA_Editing_Enzymes"/>
</dbReference>
<feature type="domain" description="Alanyl-transfer RNA synthetases family profile" evidence="5">
    <location>
        <begin position="1"/>
        <end position="239"/>
    </location>
</feature>
<dbReference type="GO" id="GO:0005737">
    <property type="term" value="C:cytoplasm"/>
    <property type="evidence" value="ECO:0007669"/>
    <property type="project" value="UniProtKB-SubCell"/>
</dbReference>
<reference evidence="6" key="1">
    <citation type="journal article" date="2023" name="Int. J. Syst. Evol. Microbiol.">
        <title>Collibacillus ludicampi gen. nov., sp. nov., a new soil bacterium of the family Alicyclobacillaceae.</title>
        <authorList>
            <person name="Jojima T."/>
            <person name="Ioku Y."/>
            <person name="Fukuta Y."/>
            <person name="Shirasaka N."/>
            <person name="Matsumura Y."/>
            <person name="Mori M."/>
        </authorList>
    </citation>
    <scope>NUCLEOTIDE SEQUENCE</scope>
    <source>
        <strain evidence="6">TP075</strain>
    </source>
</reference>
<evidence type="ECO:0000313" key="7">
    <source>
        <dbReference type="Proteomes" id="UP001057291"/>
    </source>
</evidence>
<sequence length="409" mass="46020">MTRKLYYEDVYLREFTAHIVEIGTANGTPYVVLDQTAFYPTGGGQPCDHGSIHGVRVVDVEKVGERIVHHLAEPLSLESSDPRVYGQIDWDRRFDHMQQHTGQHILSAAFEQLFHGETVGFHLGRETVTVDITLPALDQEIVQQVESLANRIVFENRIIQARFVEPEELKQLPLRKPPQVRENIRIVTITDFDHNPCGGTHPERTGEGGPIKILSWERYKGHVRVEFVCGWRALKEMSEKQQILRQLILQLTCGEHELPANVIRLLDERKDKEKALQEACSKLLDFEANEWVKQSVPRHGIHLVTRTFAERSMQEMQRLAQQITARDPLAVVLFVSGGTKTQLVFARGSDVRVEMNALLKETLPLIAGKGGGTPAIAQGGGVTSQSPDEVLAHAVNLLEQKLEQIVKGK</sequence>
<dbReference type="Pfam" id="PF01411">
    <property type="entry name" value="tRNA-synt_2c"/>
    <property type="match status" value="1"/>
</dbReference>
<dbReference type="Gene3D" id="3.30.980.10">
    <property type="entry name" value="Threonyl-trna Synthetase, Chain A, domain 2"/>
    <property type="match status" value="1"/>
</dbReference>
<dbReference type="Gene3D" id="2.40.30.130">
    <property type="match status" value="1"/>
</dbReference>